<proteinExistence type="predicted"/>
<keyword evidence="2" id="KW-1185">Reference proteome</keyword>
<dbReference type="AlphaFoldDB" id="A0A2Z4FH10"/>
<evidence type="ECO:0000313" key="1">
    <source>
        <dbReference type="EMBL" id="AWV88291.1"/>
    </source>
</evidence>
<dbReference type="Proteomes" id="UP000249799">
    <property type="component" value="Chromosome"/>
</dbReference>
<gene>
    <name evidence="1" type="ORF">DN745_02620</name>
</gene>
<protein>
    <submittedName>
        <fullName evidence="1">Uncharacterized protein</fullName>
    </submittedName>
</protein>
<accession>A0A2Z4FH10</accession>
<organism evidence="1 2">
    <name type="scientific">Bradymonas sediminis</name>
    <dbReference type="NCBI Taxonomy" id="1548548"/>
    <lineage>
        <taxon>Bacteria</taxon>
        <taxon>Deltaproteobacteria</taxon>
        <taxon>Bradymonadales</taxon>
        <taxon>Bradymonadaceae</taxon>
        <taxon>Bradymonas</taxon>
    </lineage>
</organism>
<dbReference type="EMBL" id="CP030032">
    <property type="protein sequence ID" value="AWV88291.1"/>
    <property type="molecule type" value="Genomic_DNA"/>
</dbReference>
<dbReference type="KEGG" id="bsed:DN745_02620"/>
<reference evidence="1 2" key="1">
    <citation type="submission" date="2018-06" db="EMBL/GenBank/DDBJ databases">
        <title>Lujinxingia sediminis gen. nov. sp. nov., a new facultative anaerobic member of the class Deltaproteobacteria, and proposal of Lujinxingaceae fam. nov.</title>
        <authorList>
            <person name="Guo L.-Y."/>
            <person name="Li C.-M."/>
            <person name="Wang S."/>
            <person name="Du Z.-J."/>
        </authorList>
    </citation>
    <scope>NUCLEOTIDE SEQUENCE [LARGE SCALE GENOMIC DNA]</scope>
    <source>
        <strain evidence="1 2">FA350</strain>
    </source>
</reference>
<name>A0A2Z4FH10_9DELT</name>
<dbReference type="RefSeq" id="WP_111331906.1">
    <property type="nucleotide sequence ID" value="NZ_CP030032.1"/>
</dbReference>
<evidence type="ECO:0000313" key="2">
    <source>
        <dbReference type="Proteomes" id="UP000249799"/>
    </source>
</evidence>
<sequence>MTVPPNEPTPDLPRVFRGLNELSASTWAFAPLIYLFPAIIAQSFTLVAALLGANLVVALGNRYRCEVNATGIILTRQVLFFWPIERREYKLDANFELYEAWESTRPEGVFIATSGTPEPESDVFGPYFSLERQTRLCEQLSAVLHQARSLSPQPSSTLHSTPLTPHADALQITAWCFDGRPKAARSTQTFELFGVKIPVDSLLHFDEGYFGRWRDPRREDILNAIDCAEATELPWGLQIQKGARLIFREHYKIVGVQGGFDAPIKLEERRVDGQQAIFFDRDGKMVEYTLAEPVTIPRVGVLPPGSTVVHDPSAPWEKTSLVRIAGPTDIQGLSYQAGDTLWLRKPWHISRWTFGLWRPQIELESLRVDPVFHDVTKARKKDL</sequence>